<reference evidence="1" key="1">
    <citation type="submission" date="2016-01" db="EMBL/GenBank/DDBJ databases">
        <authorList>
            <person name="Peeters C."/>
        </authorList>
    </citation>
    <scope>NUCLEOTIDE SEQUENCE [LARGE SCALE GENOMIC DNA]</scope>
    <source>
        <strain evidence="1">LMG 22937</strain>
    </source>
</reference>
<dbReference type="AlphaFoldDB" id="A0A158L4A4"/>
<evidence type="ECO:0000313" key="1">
    <source>
        <dbReference type="EMBL" id="SAL88095.1"/>
    </source>
</evidence>
<name>A0A158L4A4_9BURK</name>
<sequence>MKNASKQVFSSVCTKRFRCLKLKLASGKAPGKRHAPVCRLTGRMKAPR</sequence>
<evidence type="ECO:0000313" key="2">
    <source>
        <dbReference type="Proteomes" id="UP000054925"/>
    </source>
</evidence>
<gene>
    <name evidence="1" type="ORF">AWB67_07531</name>
</gene>
<protein>
    <submittedName>
        <fullName evidence="1">Uncharacterized protein</fullName>
    </submittedName>
</protein>
<accession>A0A158L4A4</accession>
<organism evidence="1 2">
    <name type="scientific">Caballeronia terrestris</name>
    <dbReference type="NCBI Taxonomy" id="1226301"/>
    <lineage>
        <taxon>Bacteria</taxon>
        <taxon>Pseudomonadati</taxon>
        <taxon>Pseudomonadota</taxon>
        <taxon>Betaproteobacteria</taxon>
        <taxon>Burkholderiales</taxon>
        <taxon>Burkholderiaceae</taxon>
        <taxon>Caballeronia</taxon>
    </lineage>
</organism>
<dbReference type="EMBL" id="FCOL02000424">
    <property type="protein sequence ID" value="SAL88095.1"/>
    <property type="molecule type" value="Genomic_DNA"/>
</dbReference>
<dbReference type="Proteomes" id="UP000054925">
    <property type="component" value="Unassembled WGS sequence"/>
</dbReference>
<proteinExistence type="predicted"/>
<comment type="caution">
    <text evidence="1">The sequence shown here is derived from an EMBL/GenBank/DDBJ whole genome shotgun (WGS) entry which is preliminary data.</text>
</comment>
<keyword evidence="2" id="KW-1185">Reference proteome</keyword>